<dbReference type="InterPro" id="IPR032856">
    <property type="entry name" value="GDE_N_bis"/>
</dbReference>
<evidence type="ECO:0000259" key="2">
    <source>
        <dbReference type="Pfam" id="PF22422"/>
    </source>
</evidence>
<protein>
    <submittedName>
        <fullName evidence="3">Amylo-alpha-1,6-glucosidase</fullName>
    </submittedName>
</protein>
<dbReference type="Gene3D" id="1.50.10.10">
    <property type="match status" value="1"/>
</dbReference>
<dbReference type="InterPro" id="IPR008928">
    <property type="entry name" value="6-hairpin_glycosidase_sf"/>
</dbReference>
<feature type="domain" description="Putative glycogen debranching enzyme N-terminal" evidence="1">
    <location>
        <begin position="32"/>
        <end position="222"/>
    </location>
</feature>
<dbReference type="GO" id="GO:0005975">
    <property type="term" value="P:carbohydrate metabolic process"/>
    <property type="evidence" value="ECO:0007669"/>
    <property type="project" value="InterPro"/>
</dbReference>
<dbReference type="AlphaFoldDB" id="A0A248K0S1"/>
<dbReference type="Proteomes" id="UP000197153">
    <property type="component" value="Chromosome 3"/>
</dbReference>
<dbReference type="Pfam" id="PF22422">
    <property type="entry name" value="MGH1-like_GH"/>
    <property type="match status" value="1"/>
</dbReference>
<accession>A0A248K0S1</accession>
<evidence type="ECO:0000259" key="1">
    <source>
        <dbReference type="Pfam" id="PF14742"/>
    </source>
</evidence>
<dbReference type="InterPro" id="IPR012341">
    <property type="entry name" value="6hp_glycosidase-like_sf"/>
</dbReference>
<sequence length="722" mass="79438">MAALDERQLDPAIGLAGPDGSGPRETFKLFALKHGDCFVVADAHGDILGQGDGLFVDDTRILSRYQLRIGDKEPSLLGASLSEDNILFTANSTNVPMPAPGGGMTLWGVIHIERTRILWQNRLYERVTLSNFGGSDIVVPLTFNFAADFRDMFEVRGSTRQLRGRTHEAQLSGDGVTLSYEGLDQVTRQSTLSFSQAPDRLQGDRAVFNINLPKRGDHVLYIEVGTERTDTPSRVRFRAAAVRARLEMRTKRRRGASVYSSGRVFNDWLARAQADTALLTTELATGPYPYAGIPWFSTAFGRDGIISALQMMWLNPRLARGVLAFLATHQATETAPFSDAQPGKILHETRKGEMAVLRELPFGRYYGSVDTTPLYIYLASVYADRTGDMAFIDQLWPSLCAAAAWMEGAGDQNGDGFVDYQRAEESGLANQGWKDSFDSIQHADGSLPEGPIALVEVQGYVYAAYCGLARLAKRRGEDAQAAYWQHRAEALRQAVETHFWMEDMGFYALALDGKGRPCRVRASNVGHLLFVGLPSPERAHRVADQLLAGAFHTGWGIRTLADTEVCFNPMSYHNGSVWPHDTAICAAGLARYGVRGGVVKLMSDTFEAAVRFGMRLPELFCGFPREQGETPIAYPVACVPQAWAAGSVFMLLQACLGIEVDGWRGEIHVNRPKLPIGIDQLTVRRVTVGEHTVDLFFQRMGGQVIASISDHEEGLVPLIVRS</sequence>
<evidence type="ECO:0000313" key="3">
    <source>
        <dbReference type="EMBL" id="ASG24583.1"/>
    </source>
</evidence>
<dbReference type="InterPro" id="IPR054491">
    <property type="entry name" value="MGH1-like_GH"/>
</dbReference>
<feature type="domain" description="Mannosylglycerate hydrolase MGH1-like glycoside hydrolase" evidence="2">
    <location>
        <begin position="305"/>
        <end position="609"/>
    </location>
</feature>
<evidence type="ECO:0000313" key="4">
    <source>
        <dbReference type="Proteomes" id="UP000197153"/>
    </source>
</evidence>
<name>A0A248K0S1_9PROT</name>
<organism evidence="3 4">
    <name type="scientific">Nitrospirillum viridazoti CBAmc</name>
    <dbReference type="NCBI Taxonomy" id="1441467"/>
    <lineage>
        <taxon>Bacteria</taxon>
        <taxon>Pseudomonadati</taxon>
        <taxon>Pseudomonadota</taxon>
        <taxon>Alphaproteobacteria</taxon>
        <taxon>Rhodospirillales</taxon>
        <taxon>Azospirillaceae</taxon>
        <taxon>Nitrospirillum</taxon>
        <taxon>Nitrospirillum viridazoti</taxon>
    </lineage>
</organism>
<dbReference type="Pfam" id="PF14742">
    <property type="entry name" value="GDE_N_bis"/>
    <property type="match status" value="1"/>
</dbReference>
<dbReference type="KEGG" id="nao:Y958_27380"/>
<keyword evidence="4" id="KW-1185">Reference proteome</keyword>
<gene>
    <name evidence="3" type="ORF">Y958_27380</name>
</gene>
<proteinExistence type="predicted"/>
<dbReference type="EMBL" id="CP022112">
    <property type="protein sequence ID" value="ASG24583.1"/>
    <property type="molecule type" value="Genomic_DNA"/>
</dbReference>
<dbReference type="SUPFAM" id="SSF48208">
    <property type="entry name" value="Six-hairpin glycosidases"/>
    <property type="match status" value="1"/>
</dbReference>
<reference evidence="3 4" key="1">
    <citation type="submission" date="2017-06" db="EMBL/GenBank/DDBJ databases">
        <title>Complete genome sequence of Nitrospirillum amazonense strain CBAmC, an endophytic nitrogen-fixing and plant growth-promoting bacterium, isolated from sugarcane.</title>
        <authorList>
            <person name="Schwab S."/>
            <person name="dos Santos Teixeira K.R."/>
            <person name="Simoes Araujo J.L."/>
            <person name="Soares Vidal M."/>
            <person name="Borges de Freitas H.R."/>
            <person name="Rivello Crivelaro A.L."/>
            <person name="Bueno de Camargo Nunes A."/>
            <person name="dos Santos C.M."/>
            <person name="Palmeira da Silva Rosa D."/>
            <person name="da Silva Padilha D."/>
            <person name="da Silva E."/>
            <person name="Araujo Terra L."/>
            <person name="Soares Mendes V."/>
            <person name="Farinelli L."/>
            <person name="Magalhaes Cruz L."/>
            <person name="Baldani J.I."/>
        </authorList>
    </citation>
    <scope>NUCLEOTIDE SEQUENCE [LARGE SCALE GENOMIC DNA]</scope>
    <source>
        <strain evidence="3 4">CBAmC</strain>
    </source>
</reference>
<dbReference type="RefSeq" id="WP_088875003.1">
    <property type="nucleotide sequence ID" value="NZ_CP022112.1"/>
</dbReference>